<comment type="caution">
    <text evidence="2">The sequence shown here is derived from an EMBL/GenBank/DDBJ whole genome shotgun (WGS) entry which is preliminary data.</text>
</comment>
<evidence type="ECO:0000256" key="1">
    <source>
        <dbReference type="SAM" id="MobiDB-lite"/>
    </source>
</evidence>
<keyword evidence="3" id="KW-1185">Reference proteome</keyword>
<accession>A0ABR1TWJ1</accession>
<evidence type="ECO:0000313" key="2">
    <source>
        <dbReference type="EMBL" id="KAK8051014.1"/>
    </source>
</evidence>
<name>A0ABR1TWJ1_9PEZI</name>
<dbReference type="Proteomes" id="UP001444661">
    <property type="component" value="Unassembled WGS sequence"/>
</dbReference>
<dbReference type="EMBL" id="JAQQWK010000002">
    <property type="protein sequence ID" value="KAK8051014.1"/>
    <property type="molecule type" value="Genomic_DNA"/>
</dbReference>
<gene>
    <name evidence="2" type="ORF">PG993_002399</name>
</gene>
<sequence>MTSSSESDGEFGLAYHGSVPGSLPGFNEDEDVNDQIEDKVEELEILKLDQSERTAMLKRLEAKLSKSKAARAEQETAIQKYQEVLDRARNISYGHLRDVERIEKVIRDNEEDAEANKQNQKIRILEQEIAHLRTRLPADAQHPRPNPAKRNSDGLRDFHELQRKRRCIRQKDEDVELVEPEFHTGEGWTRVIFAEKNGIVYAYMPISEAAREMVAKVIITFKARASPISR</sequence>
<feature type="region of interest" description="Disordered" evidence="1">
    <location>
        <begin position="137"/>
        <end position="156"/>
    </location>
</feature>
<organism evidence="2 3">
    <name type="scientific">Apiospora rasikravindrae</name>
    <dbReference type="NCBI Taxonomy" id="990691"/>
    <lineage>
        <taxon>Eukaryota</taxon>
        <taxon>Fungi</taxon>
        <taxon>Dikarya</taxon>
        <taxon>Ascomycota</taxon>
        <taxon>Pezizomycotina</taxon>
        <taxon>Sordariomycetes</taxon>
        <taxon>Xylariomycetidae</taxon>
        <taxon>Amphisphaeriales</taxon>
        <taxon>Apiosporaceae</taxon>
        <taxon>Apiospora</taxon>
    </lineage>
</organism>
<reference evidence="2 3" key="1">
    <citation type="submission" date="2023-01" db="EMBL/GenBank/DDBJ databases">
        <title>Analysis of 21 Apiospora genomes using comparative genomics revels a genus with tremendous synthesis potential of carbohydrate active enzymes and secondary metabolites.</title>
        <authorList>
            <person name="Sorensen T."/>
        </authorList>
    </citation>
    <scope>NUCLEOTIDE SEQUENCE [LARGE SCALE GENOMIC DNA]</scope>
    <source>
        <strain evidence="2 3">CBS 33761</strain>
    </source>
</reference>
<proteinExistence type="predicted"/>
<evidence type="ECO:0000313" key="3">
    <source>
        <dbReference type="Proteomes" id="UP001444661"/>
    </source>
</evidence>
<feature type="region of interest" description="Disordered" evidence="1">
    <location>
        <begin position="1"/>
        <end position="30"/>
    </location>
</feature>
<protein>
    <submittedName>
        <fullName evidence="2">Uncharacterized protein</fullName>
    </submittedName>
</protein>